<dbReference type="PROSITE" id="PS01186">
    <property type="entry name" value="EGF_2"/>
    <property type="match status" value="1"/>
</dbReference>
<dbReference type="OrthoDB" id="192253at2759"/>
<evidence type="ECO:0000256" key="3">
    <source>
        <dbReference type="ARBA" id="ARBA00023157"/>
    </source>
</evidence>
<dbReference type="PANTHER" id="PTHR11219">
    <property type="entry name" value="TENEURIN AND N-ACETYLGLUCOSAMINE-1-PHOSPHODIESTER ALPHA-N-ACETYLGLUCOSAMINIDASE"/>
    <property type="match status" value="1"/>
</dbReference>
<keyword evidence="2" id="KW-0677">Repeat</keyword>
<comment type="caution">
    <text evidence="4">Lacks conserved residue(s) required for the propagation of feature annotation.</text>
</comment>
<feature type="disulfide bond" evidence="4">
    <location>
        <begin position="264"/>
        <end position="273"/>
    </location>
</feature>
<evidence type="ECO:0000259" key="6">
    <source>
        <dbReference type="PROSITE" id="PS50026"/>
    </source>
</evidence>
<dbReference type="EMBL" id="CAKKNE010000001">
    <property type="protein sequence ID" value="CAH0366564.1"/>
    <property type="molecule type" value="Genomic_DNA"/>
</dbReference>
<evidence type="ECO:0000313" key="8">
    <source>
        <dbReference type="Proteomes" id="UP000789595"/>
    </source>
</evidence>
<dbReference type="Gene3D" id="2.10.25.10">
    <property type="entry name" value="Laminin"/>
    <property type="match status" value="2"/>
</dbReference>
<gene>
    <name evidence="7" type="ORF">PECAL_1P30620</name>
</gene>
<evidence type="ECO:0000256" key="4">
    <source>
        <dbReference type="PROSITE-ProRule" id="PRU00076"/>
    </source>
</evidence>
<dbReference type="InterPro" id="IPR051216">
    <property type="entry name" value="Teneurin"/>
</dbReference>
<keyword evidence="1 4" id="KW-0245">EGF-like domain</keyword>
<accession>A0A8J2WTH3</accession>
<dbReference type="PROSITE" id="PS50026">
    <property type="entry name" value="EGF_3"/>
    <property type="match status" value="1"/>
</dbReference>
<reference evidence="7" key="1">
    <citation type="submission" date="2021-11" db="EMBL/GenBank/DDBJ databases">
        <authorList>
            <consortium name="Genoscope - CEA"/>
            <person name="William W."/>
        </authorList>
    </citation>
    <scope>NUCLEOTIDE SEQUENCE</scope>
</reference>
<dbReference type="PANTHER" id="PTHR11219:SF69">
    <property type="entry name" value="TENEURIN-A"/>
    <property type="match status" value="1"/>
</dbReference>
<keyword evidence="3 4" id="KW-1015">Disulfide bond</keyword>
<keyword evidence="5" id="KW-0732">Signal</keyword>
<proteinExistence type="predicted"/>
<protein>
    <recommendedName>
        <fullName evidence="6">EGF-like domain-containing protein</fullName>
    </recommendedName>
</protein>
<organism evidence="7 8">
    <name type="scientific">Pelagomonas calceolata</name>
    <dbReference type="NCBI Taxonomy" id="35677"/>
    <lineage>
        <taxon>Eukaryota</taxon>
        <taxon>Sar</taxon>
        <taxon>Stramenopiles</taxon>
        <taxon>Ochrophyta</taxon>
        <taxon>Pelagophyceae</taxon>
        <taxon>Pelagomonadales</taxon>
        <taxon>Pelagomonadaceae</taxon>
        <taxon>Pelagomonas</taxon>
    </lineage>
</organism>
<feature type="chain" id="PRO_5035144439" description="EGF-like domain-containing protein" evidence="5">
    <location>
        <begin position="17"/>
        <end position="444"/>
    </location>
</feature>
<feature type="signal peptide" evidence="5">
    <location>
        <begin position="1"/>
        <end position="16"/>
    </location>
</feature>
<evidence type="ECO:0000256" key="5">
    <source>
        <dbReference type="SAM" id="SignalP"/>
    </source>
</evidence>
<evidence type="ECO:0000256" key="1">
    <source>
        <dbReference type="ARBA" id="ARBA00022536"/>
    </source>
</evidence>
<dbReference type="Proteomes" id="UP000789595">
    <property type="component" value="Unassembled WGS sequence"/>
</dbReference>
<comment type="caution">
    <text evidence="7">The sequence shown here is derived from an EMBL/GenBank/DDBJ whole genome shotgun (WGS) entry which is preliminary data.</text>
</comment>
<evidence type="ECO:0000256" key="2">
    <source>
        <dbReference type="ARBA" id="ARBA00022737"/>
    </source>
</evidence>
<evidence type="ECO:0000313" key="7">
    <source>
        <dbReference type="EMBL" id="CAH0366564.1"/>
    </source>
</evidence>
<sequence>MGQLPLLTLFTVSALASDFTDTYLYVNPTQPQEAAEIQIDFFTTYELTGNGIQGDVIYVQLPKFTIGGGGKKPGPNVPRGELVISPSVYFEGRWIEGEFNNLTHPFPNSTLALYVQEEVTIPAGTSLRVRIYRSNNIKVYCGYDRPQNTDNDFFLMWTNASKATGQQQQIEYGDRVGNGCSKISDCGLVGDCDFCQQKCYCWPGKGGSDNYKNTGSMDCTQFECPEGPRWGSMPLSETDGGHVAQTMACSGAGLCIAESGECECFDGFTGDACQRRISTCGVGGKCSGHGQCLPMHHLARAKEALPLSEGMSSYGDDHTVREHTGTWDWNTMMGCACDSSWPVGFGPDEYQLGEYYGADCSKKRCPTGVAPWIRNTDPNDAWNDTAAQAVGPSRPAQDPLNRVGRKGNQHLVECSGRGSCNEGRCSCFAGYTGHNCDRWVPNKY</sequence>
<keyword evidence="8" id="KW-1185">Reference proteome</keyword>
<dbReference type="AlphaFoldDB" id="A0A8J2WTH3"/>
<dbReference type="Pfam" id="PF23106">
    <property type="entry name" value="EGF_Teneurin"/>
    <property type="match status" value="2"/>
</dbReference>
<dbReference type="InterPro" id="IPR000742">
    <property type="entry name" value="EGF"/>
</dbReference>
<name>A0A8J2WTH3_9STRA</name>
<dbReference type="PROSITE" id="PS00022">
    <property type="entry name" value="EGF_1"/>
    <property type="match status" value="1"/>
</dbReference>
<feature type="domain" description="EGF-like" evidence="6">
    <location>
        <begin position="239"/>
        <end position="274"/>
    </location>
</feature>